<protein>
    <submittedName>
        <fullName evidence="1">DUF2971 domain-containing protein</fullName>
    </submittedName>
</protein>
<dbReference type="Proteomes" id="UP001210690">
    <property type="component" value="Chromosome"/>
</dbReference>
<dbReference type="RefSeq" id="WP_269755573.1">
    <property type="nucleotide sequence ID" value="NZ_CP101412.1"/>
</dbReference>
<reference evidence="1" key="1">
    <citation type="submission" date="2022-07" db="EMBL/GenBank/DDBJ databases">
        <title>Parvimonas micra travels from the subgingival sulcus of the human oral cavity to the colorectal adenocarcinoma.</title>
        <authorList>
            <person name="Conde-Perez K."/>
            <person name="Buetas E."/>
            <person name="Aja-Macaya P."/>
            <person name="Martin-De Arribas E."/>
            <person name="Iglesias-Corras I."/>
            <person name="Trigo-Tasende N."/>
            <person name="Nasser-Ali M."/>
            <person name="Estevez L.S."/>
            <person name="Rumbo-Feal S."/>
            <person name="Otero-Alen B."/>
            <person name="Noguera J.F."/>
            <person name="Concha A."/>
            <person name="Pardinas-Lopez S."/>
            <person name="Carda-Dieguez M."/>
            <person name="Gomez-Randulfe I."/>
            <person name="Martinez-Lago N."/>
            <person name="Ladra S."/>
            <person name="Aparicio L.A."/>
            <person name="Bou G."/>
            <person name="Mira A."/>
            <person name="Vallejo J.A."/>
            <person name="Poza M."/>
        </authorList>
    </citation>
    <scope>NUCLEOTIDE SEQUENCE</scope>
    <source>
        <strain evidence="1">PM102KC-G-1</strain>
    </source>
</reference>
<dbReference type="AlphaFoldDB" id="A0AAX3K8U7"/>
<dbReference type="EMBL" id="CP101412">
    <property type="protein sequence ID" value="WBB31611.1"/>
    <property type="molecule type" value="Genomic_DNA"/>
</dbReference>
<organism evidence="1 2">
    <name type="scientific">Parvimonas micra</name>
    <dbReference type="NCBI Taxonomy" id="33033"/>
    <lineage>
        <taxon>Bacteria</taxon>
        <taxon>Bacillati</taxon>
        <taxon>Bacillota</taxon>
        <taxon>Tissierellia</taxon>
        <taxon>Tissierellales</taxon>
        <taxon>Peptoniphilaceae</taxon>
        <taxon>Parvimonas</taxon>
    </lineage>
</organism>
<proteinExistence type="predicted"/>
<evidence type="ECO:0000313" key="2">
    <source>
        <dbReference type="Proteomes" id="UP001210690"/>
    </source>
</evidence>
<dbReference type="Pfam" id="PF11185">
    <property type="entry name" value="DUF2971"/>
    <property type="match status" value="1"/>
</dbReference>
<accession>A0AAX3K8U7</accession>
<evidence type="ECO:0000313" key="1">
    <source>
        <dbReference type="EMBL" id="WBB31611.1"/>
    </source>
</evidence>
<dbReference type="InterPro" id="IPR021352">
    <property type="entry name" value="DUF2971"/>
</dbReference>
<name>A0AAX3K8U7_9FIRM</name>
<sequence length="308" mass="37302">MLRDNTKNELQKFTMRFEIPKQELKKINQRIPAKLYRYCSLNEYSLYNLLSNELTGNSPEVFNDLYDATIHRNSSQFVRKRFDELNQMSKKLGLDPIEMAEENIIHIENNTKKSDRFYMRYMTEPFRIVSLSESNNSILMWSHYADMNRGICIEYDFSHDPHYQKTIFPILYLDNPIDMSFLKVEKSESELMNSILLSAITKYKIWSYEKEWRYLFYMITPKKFPERIPLINIPTPTAIYLGRNFINKWEKEKNRDLFYKFCDYIKSKKINLYIMNNKILSYELNSKKITLNELIKLHDYEIEEKFLE</sequence>
<gene>
    <name evidence="1" type="ORF">NM222_03775</name>
</gene>